<dbReference type="RefSeq" id="WP_233729197.1">
    <property type="nucleotide sequence ID" value="NZ_JAJVCN010000003.1"/>
</dbReference>
<proteinExistence type="predicted"/>
<protein>
    <recommendedName>
        <fullName evidence="3">Transposase DDE domain-containing protein</fullName>
    </recommendedName>
</protein>
<evidence type="ECO:0000313" key="2">
    <source>
        <dbReference type="Proteomes" id="UP001521150"/>
    </source>
</evidence>
<keyword evidence="2" id="KW-1185">Reference proteome</keyword>
<reference evidence="1 2" key="1">
    <citation type="submission" date="2021-12" db="EMBL/GenBank/DDBJ databases">
        <title>Genome sequence of Kibdelosporangium philippinense ATCC 49844.</title>
        <authorList>
            <person name="Fedorov E.A."/>
            <person name="Omeragic M."/>
            <person name="Shalygina K.F."/>
            <person name="Maclea K.S."/>
        </authorList>
    </citation>
    <scope>NUCLEOTIDE SEQUENCE [LARGE SCALE GENOMIC DNA]</scope>
    <source>
        <strain evidence="1 2">ATCC 49844</strain>
    </source>
</reference>
<sequence length="180" mass="20012">MPPQWAVVARNRPPGRWRCDRQAAGIERRLFVGLPELVKREYGEFGAGKNRVQLGKARSDCCRQLKRESLLIFDVLSALLTNRLCFSAFRDLRGALLLSYRLVSQALLFCLEASFGKFALLTLMFQLSEESALSRHQLSRPSVTPNSPHNISGLVRLALRSAQTAATKPLCQSAVGASRV</sequence>
<name>A0ABS8ZIM8_9PSEU</name>
<gene>
    <name evidence="1" type="ORF">LWC34_33020</name>
</gene>
<evidence type="ECO:0008006" key="3">
    <source>
        <dbReference type="Google" id="ProtNLM"/>
    </source>
</evidence>
<evidence type="ECO:0000313" key="1">
    <source>
        <dbReference type="EMBL" id="MCE7007610.1"/>
    </source>
</evidence>
<comment type="caution">
    <text evidence="1">The sequence shown here is derived from an EMBL/GenBank/DDBJ whole genome shotgun (WGS) entry which is preliminary data.</text>
</comment>
<accession>A0ABS8ZIM8</accession>
<dbReference type="EMBL" id="JAJVCN010000003">
    <property type="protein sequence ID" value="MCE7007610.1"/>
    <property type="molecule type" value="Genomic_DNA"/>
</dbReference>
<organism evidence="1 2">
    <name type="scientific">Kibdelosporangium philippinense</name>
    <dbReference type="NCBI Taxonomy" id="211113"/>
    <lineage>
        <taxon>Bacteria</taxon>
        <taxon>Bacillati</taxon>
        <taxon>Actinomycetota</taxon>
        <taxon>Actinomycetes</taxon>
        <taxon>Pseudonocardiales</taxon>
        <taxon>Pseudonocardiaceae</taxon>
        <taxon>Kibdelosporangium</taxon>
    </lineage>
</organism>
<dbReference type="Proteomes" id="UP001521150">
    <property type="component" value="Unassembled WGS sequence"/>
</dbReference>